<accession>A0A6S7DG64</accession>
<dbReference type="AlphaFoldDB" id="A0A6S7DG64"/>
<dbReference type="EMBL" id="CADIKK010000039">
    <property type="protein sequence ID" value="CAB3804809.1"/>
    <property type="molecule type" value="Genomic_DNA"/>
</dbReference>
<evidence type="ECO:0000256" key="2">
    <source>
        <dbReference type="SAM" id="SignalP"/>
    </source>
</evidence>
<evidence type="ECO:0000313" key="3">
    <source>
        <dbReference type="EMBL" id="CAB3804809.1"/>
    </source>
</evidence>
<dbReference type="Pfam" id="PF11925">
    <property type="entry name" value="DUF3443"/>
    <property type="match status" value="1"/>
</dbReference>
<reference evidence="3 4" key="1">
    <citation type="submission" date="2020-04" db="EMBL/GenBank/DDBJ databases">
        <authorList>
            <person name="De Canck E."/>
        </authorList>
    </citation>
    <scope>NUCLEOTIDE SEQUENCE [LARGE SCALE GENOMIC DNA]</scope>
    <source>
        <strain evidence="3 4">LMG 28614</strain>
    </source>
</reference>
<keyword evidence="4" id="KW-1185">Reference proteome</keyword>
<protein>
    <recommendedName>
        <fullName evidence="5">DUF3443 domain-containing protein</fullName>
    </recommendedName>
</protein>
<dbReference type="PROSITE" id="PS51257">
    <property type="entry name" value="PROKAR_LIPOPROTEIN"/>
    <property type="match status" value="1"/>
</dbReference>
<dbReference type="Proteomes" id="UP000494365">
    <property type="component" value="Unassembled WGS sequence"/>
</dbReference>
<dbReference type="InterPro" id="IPR021847">
    <property type="entry name" value="DUF3443"/>
</dbReference>
<feature type="region of interest" description="Disordered" evidence="1">
    <location>
        <begin position="26"/>
        <end position="54"/>
    </location>
</feature>
<evidence type="ECO:0008006" key="5">
    <source>
        <dbReference type="Google" id="ProtNLM"/>
    </source>
</evidence>
<gene>
    <name evidence="3" type="ORF">LMG28614_06084</name>
</gene>
<name>A0A6S7DG64_9BURK</name>
<evidence type="ECO:0000256" key="1">
    <source>
        <dbReference type="SAM" id="MobiDB-lite"/>
    </source>
</evidence>
<keyword evidence="2" id="KW-0732">Signal</keyword>
<sequence>MNTMKQTLRLAAFVALVTLAACGGGSDSSSDVHWNAKPDWPITPNNPNGSGTTAPATGTNIMSVRVDPSSGTVNSLLASIQVCVPGTQSPAQCVSVDNMLVDTGSTGVRIMARAIPSLAPLLLTQVGAVDDTSGAFPIAECMPFASGYMWGSVKRADIVMGSKTASNLPIQVISDGAFDTPGDCSAQGGPDLGRIGGINGIIGIDNFTNDSADAIKTAIPGNYYYCTAQNNCISTRMLASKEVTNPVSAFAADNNGTVIRLPALAAGGQTSVTGQLVFGVNTQQNNAMPANPTVFAVDKYGTFTTQYQGQVFNRSAIDSGTNSYAFADNAIPSDPNSLWYVPTSTLQLTATMEATNGSGTPVQMPFSVGNAYSLMATPNAALDNVGSYFAGTANNRMFLWGLPFFYGRSVYTVIGPARIGQRTGPFVAF</sequence>
<feature type="chain" id="PRO_5028871223" description="DUF3443 domain-containing protein" evidence="2">
    <location>
        <begin position="21"/>
        <end position="429"/>
    </location>
</feature>
<feature type="compositionally biased region" description="Polar residues" evidence="1">
    <location>
        <begin position="43"/>
        <end position="54"/>
    </location>
</feature>
<evidence type="ECO:0000313" key="4">
    <source>
        <dbReference type="Proteomes" id="UP000494365"/>
    </source>
</evidence>
<feature type="signal peptide" evidence="2">
    <location>
        <begin position="1"/>
        <end position="20"/>
    </location>
</feature>
<organism evidence="3 4">
    <name type="scientific">Paraburkholderia ultramafica</name>
    <dbReference type="NCBI Taxonomy" id="1544867"/>
    <lineage>
        <taxon>Bacteria</taxon>
        <taxon>Pseudomonadati</taxon>
        <taxon>Pseudomonadota</taxon>
        <taxon>Betaproteobacteria</taxon>
        <taxon>Burkholderiales</taxon>
        <taxon>Burkholderiaceae</taxon>
        <taxon>Paraburkholderia</taxon>
    </lineage>
</organism>
<dbReference type="RefSeq" id="WP_175153047.1">
    <property type="nucleotide sequence ID" value="NZ_CADIKK010000039.1"/>
</dbReference>
<proteinExistence type="predicted"/>